<protein>
    <recommendedName>
        <fullName evidence="9">Large-conductance mechanosensitive channel</fullName>
    </recommendedName>
</protein>
<dbReference type="PANTHER" id="PTHR30266">
    <property type="entry name" value="MECHANOSENSITIVE CHANNEL MSCL"/>
    <property type="match status" value="1"/>
</dbReference>
<keyword evidence="4 9" id="KW-0812">Transmembrane</keyword>
<dbReference type="Proteomes" id="UP001597221">
    <property type="component" value="Unassembled WGS sequence"/>
</dbReference>
<dbReference type="InterPro" id="IPR036019">
    <property type="entry name" value="MscL_channel"/>
</dbReference>
<dbReference type="HAMAP" id="MF_00115">
    <property type="entry name" value="MscL"/>
    <property type="match status" value="1"/>
</dbReference>
<feature type="transmembrane region" description="Helical" evidence="9">
    <location>
        <begin position="66"/>
        <end position="87"/>
    </location>
</feature>
<keyword evidence="3 9" id="KW-1003">Cell membrane</keyword>
<organism evidence="10 11">
    <name type="scientific">Oceanobacillus luteolus</name>
    <dbReference type="NCBI Taxonomy" id="1274358"/>
    <lineage>
        <taxon>Bacteria</taxon>
        <taxon>Bacillati</taxon>
        <taxon>Bacillota</taxon>
        <taxon>Bacilli</taxon>
        <taxon>Bacillales</taxon>
        <taxon>Bacillaceae</taxon>
        <taxon>Oceanobacillus</taxon>
    </lineage>
</organism>
<evidence type="ECO:0000256" key="5">
    <source>
        <dbReference type="ARBA" id="ARBA00022989"/>
    </source>
</evidence>
<comment type="subunit">
    <text evidence="9">Homopentamer.</text>
</comment>
<reference evidence="11" key="1">
    <citation type="journal article" date="2019" name="Int. J. Syst. Evol. Microbiol.">
        <title>The Global Catalogue of Microorganisms (GCM) 10K type strain sequencing project: providing services to taxonomists for standard genome sequencing and annotation.</title>
        <authorList>
            <consortium name="The Broad Institute Genomics Platform"/>
            <consortium name="The Broad Institute Genome Sequencing Center for Infectious Disease"/>
            <person name="Wu L."/>
            <person name="Ma J."/>
        </authorList>
    </citation>
    <scope>NUCLEOTIDE SEQUENCE [LARGE SCALE GENOMIC DNA]</scope>
    <source>
        <strain evidence="11">CGMCC 1.12376</strain>
    </source>
</reference>
<keyword evidence="7 9" id="KW-0472">Membrane</keyword>
<keyword evidence="5 9" id="KW-1133">Transmembrane helix</keyword>
<dbReference type="InterPro" id="IPR037673">
    <property type="entry name" value="MSC/AndL"/>
</dbReference>
<dbReference type="Gene3D" id="1.10.1200.120">
    <property type="entry name" value="Large-conductance mechanosensitive channel, MscL, domain 1"/>
    <property type="match status" value="1"/>
</dbReference>
<dbReference type="PANTHER" id="PTHR30266:SF2">
    <property type="entry name" value="LARGE-CONDUCTANCE MECHANOSENSITIVE CHANNEL"/>
    <property type="match status" value="1"/>
</dbReference>
<evidence type="ECO:0000256" key="8">
    <source>
        <dbReference type="ARBA" id="ARBA00023303"/>
    </source>
</evidence>
<evidence type="ECO:0000256" key="4">
    <source>
        <dbReference type="ARBA" id="ARBA00022692"/>
    </source>
</evidence>
<accession>A0ABW4HRQ1</accession>
<dbReference type="SUPFAM" id="SSF81330">
    <property type="entry name" value="Gated mechanosensitive channel"/>
    <property type="match status" value="1"/>
</dbReference>
<evidence type="ECO:0000256" key="1">
    <source>
        <dbReference type="ARBA" id="ARBA00004141"/>
    </source>
</evidence>
<keyword evidence="8 9" id="KW-0407">Ion channel</keyword>
<comment type="subcellular location">
    <subcellularLocation>
        <location evidence="9">Cell membrane</location>
        <topology evidence="9">Multi-pass membrane protein</topology>
    </subcellularLocation>
    <subcellularLocation>
        <location evidence="1">Membrane</location>
        <topology evidence="1">Multi-pass membrane protein</topology>
    </subcellularLocation>
</comment>
<gene>
    <name evidence="9 10" type="primary">mscL</name>
    <name evidence="10" type="ORF">ACFSBH_10165</name>
</gene>
<evidence type="ECO:0000256" key="3">
    <source>
        <dbReference type="ARBA" id="ARBA00022475"/>
    </source>
</evidence>
<evidence type="ECO:0000256" key="6">
    <source>
        <dbReference type="ARBA" id="ARBA00023065"/>
    </source>
</evidence>
<dbReference type="Pfam" id="PF01741">
    <property type="entry name" value="MscL"/>
    <property type="match status" value="1"/>
</dbReference>
<comment type="similarity">
    <text evidence="9">Belongs to the MscL family.</text>
</comment>
<dbReference type="RefSeq" id="WP_379597351.1">
    <property type="nucleotide sequence ID" value="NZ_JBHUDE010000046.1"/>
</dbReference>
<dbReference type="NCBIfam" id="TIGR00220">
    <property type="entry name" value="mscL"/>
    <property type="match status" value="1"/>
</dbReference>
<keyword evidence="2 9" id="KW-0813">Transport</keyword>
<comment type="caution">
    <text evidence="10">The sequence shown here is derived from an EMBL/GenBank/DDBJ whole genome shotgun (WGS) entry which is preliminary data.</text>
</comment>
<evidence type="ECO:0000256" key="2">
    <source>
        <dbReference type="ARBA" id="ARBA00022448"/>
    </source>
</evidence>
<dbReference type="InterPro" id="IPR001185">
    <property type="entry name" value="MS_channel"/>
</dbReference>
<evidence type="ECO:0000313" key="10">
    <source>
        <dbReference type="EMBL" id="MFD1608020.1"/>
    </source>
</evidence>
<proteinExistence type="inferred from homology"/>
<evidence type="ECO:0000256" key="7">
    <source>
        <dbReference type="ARBA" id="ARBA00023136"/>
    </source>
</evidence>
<keyword evidence="11" id="KW-1185">Reference proteome</keyword>
<comment type="function">
    <text evidence="9">Channel that opens in response to stretch forces in the membrane lipid bilayer. May participate in the regulation of osmotic pressure changes within the cell.</text>
</comment>
<evidence type="ECO:0000313" key="11">
    <source>
        <dbReference type="Proteomes" id="UP001597221"/>
    </source>
</evidence>
<dbReference type="PRINTS" id="PR01264">
    <property type="entry name" value="MECHCHANNEL"/>
</dbReference>
<sequence length="122" mass="13802">MWREFKEFAFQGNIIDLAVAVVIGTAFNAIVSSFVEHIITPLIGMLAGGIDFTGLTISLGDAEIKYGIFIQSFVDFLIIAFSIFLAIRFLNKFKRKEVEEVDAQQELLTEIRDLLKEQNQKI</sequence>
<name>A0ABW4HRQ1_9BACI</name>
<evidence type="ECO:0000256" key="9">
    <source>
        <dbReference type="HAMAP-Rule" id="MF_00115"/>
    </source>
</evidence>
<keyword evidence="6 9" id="KW-0406">Ion transport</keyword>
<dbReference type="EMBL" id="JBHUDE010000046">
    <property type="protein sequence ID" value="MFD1608020.1"/>
    <property type="molecule type" value="Genomic_DNA"/>
</dbReference>
<feature type="transmembrane region" description="Helical" evidence="9">
    <location>
        <begin position="12"/>
        <end position="31"/>
    </location>
</feature>